<dbReference type="EMBL" id="LR798329">
    <property type="protein sequence ID" value="CAB5223971.1"/>
    <property type="molecule type" value="Genomic_DNA"/>
</dbReference>
<evidence type="ECO:0000313" key="1">
    <source>
        <dbReference type="EMBL" id="CAB5223971.1"/>
    </source>
</evidence>
<organism evidence="1">
    <name type="scientific">uncultured Caudovirales phage</name>
    <dbReference type="NCBI Taxonomy" id="2100421"/>
    <lineage>
        <taxon>Viruses</taxon>
        <taxon>Duplodnaviria</taxon>
        <taxon>Heunggongvirae</taxon>
        <taxon>Uroviricota</taxon>
        <taxon>Caudoviricetes</taxon>
        <taxon>Peduoviridae</taxon>
        <taxon>Maltschvirus</taxon>
        <taxon>Maltschvirus maltsch</taxon>
    </lineage>
</organism>
<proteinExistence type="predicted"/>
<sequence>MGEMMIFHENGSAEIISTEGDRENIVIYCDLCNEPVAITPEANDKVFITCLRCHAVSHIALQVSKEADESAES</sequence>
<accession>A0A6J7X0J8</accession>
<reference evidence="1" key="1">
    <citation type="submission" date="2020-05" db="EMBL/GenBank/DDBJ databases">
        <authorList>
            <person name="Chiriac C."/>
            <person name="Salcher M."/>
            <person name="Ghai R."/>
            <person name="Kavagutti S V."/>
        </authorList>
    </citation>
    <scope>NUCLEOTIDE SEQUENCE</scope>
</reference>
<protein>
    <submittedName>
        <fullName evidence="1">Uncharacterized protein</fullName>
    </submittedName>
</protein>
<name>A0A6J7X0J8_9CAUD</name>
<gene>
    <name evidence="1" type="ORF">UFOVP737_20</name>
</gene>